<evidence type="ECO:0000256" key="2">
    <source>
        <dbReference type="SAM" id="SignalP"/>
    </source>
</evidence>
<gene>
    <name evidence="3" type="ORF">BO78DRAFT_426090</name>
</gene>
<keyword evidence="1" id="KW-0812">Transmembrane</keyword>
<dbReference type="OrthoDB" id="536881at2759"/>
<evidence type="ECO:0000313" key="4">
    <source>
        <dbReference type="Proteomes" id="UP000248423"/>
    </source>
</evidence>
<evidence type="ECO:0000313" key="3">
    <source>
        <dbReference type="EMBL" id="PYI11037.1"/>
    </source>
</evidence>
<keyword evidence="1" id="KW-1133">Transmembrane helix</keyword>
<organism evidence="3 4">
    <name type="scientific">Aspergillus sclerotiicarbonarius (strain CBS 121057 / IBT 28362)</name>
    <dbReference type="NCBI Taxonomy" id="1448318"/>
    <lineage>
        <taxon>Eukaryota</taxon>
        <taxon>Fungi</taxon>
        <taxon>Dikarya</taxon>
        <taxon>Ascomycota</taxon>
        <taxon>Pezizomycotina</taxon>
        <taxon>Eurotiomycetes</taxon>
        <taxon>Eurotiomycetidae</taxon>
        <taxon>Eurotiales</taxon>
        <taxon>Aspergillaceae</taxon>
        <taxon>Aspergillus</taxon>
        <taxon>Aspergillus subgen. Circumdati</taxon>
    </lineage>
</organism>
<keyword evidence="4" id="KW-1185">Reference proteome</keyword>
<proteinExistence type="predicted"/>
<accession>A0A319EL57</accession>
<keyword evidence="1" id="KW-0472">Membrane</keyword>
<evidence type="ECO:0008006" key="5">
    <source>
        <dbReference type="Google" id="ProtNLM"/>
    </source>
</evidence>
<dbReference type="VEuPathDB" id="FungiDB:BO78DRAFT_426090"/>
<dbReference type="EMBL" id="KZ826319">
    <property type="protein sequence ID" value="PYI11037.1"/>
    <property type="molecule type" value="Genomic_DNA"/>
</dbReference>
<feature type="transmembrane region" description="Helical" evidence="1">
    <location>
        <begin position="350"/>
        <end position="372"/>
    </location>
</feature>
<protein>
    <recommendedName>
        <fullName evidence="5">GPI-anchored cell wall organization protein Ecm33</fullName>
    </recommendedName>
</protein>
<reference evidence="3 4" key="1">
    <citation type="submission" date="2018-02" db="EMBL/GenBank/DDBJ databases">
        <title>The genomes of Aspergillus section Nigri reveals drivers in fungal speciation.</title>
        <authorList>
            <consortium name="DOE Joint Genome Institute"/>
            <person name="Vesth T.C."/>
            <person name="Nybo J."/>
            <person name="Theobald S."/>
            <person name="Brandl J."/>
            <person name="Frisvad J.C."/>
            <person name="Nielsen K.F."/>
            <person name="Lyhne E.K."/>
            <person name="Kogle M.E."/>
            <person name="Kuo A."/>
            <person name="Riley R."/>
            <person name="Clum A."/>
            <person name="Nolan M."/>
            <person name="Lipzen A."/>
            <person name="Salamov A."/>
            <person name="Henrissat B."/>
            <person name="Wiebenga A."/>
            <person name="De vries R.P."/>
            <person name="Grigoriev I.V."/>
            <person name="Mortensen U.H."/>
            <person name="Andersen M.R."/>
            <person name="Baker S.E."/>
        </authorList>
    </citation>
    <scope>NUCLEOTIDE SEQUENCE [LARGE SCALE GENOMIC DNA]</scope>
    <source>
        <strain evidence="3 4">CBS 121057</strain>
    </source>
</reference>
<dbReference type="AlphaFoldDB" id="A0A319EL57"/>
<feature type="signal peptide" evidence="2">
    <location>
        <begin position="1"/>
        <end position="22"/>
    </location>
</feature>
<dbReference type="STRING" id="1448318.A0A319EL57"/>
<sequence>MKLLGLRATGAVAVGGLTVVAAQDCYANTTYGDFFVDVKNFYSQSELETYTENCTILHGDIGFGKNFTGSAIVHNLINITGVVTVGSNLSSIEFPDLLSLGSVDVDSSNLRSISLPQLETAASFNVENVESLSFSSPNVYQADYIWITGQIASLDLPKLDTVTKILEICSDSDCTTPPATAFDINLPSLRNASQVKIAGNLSSLSLPVLATTGNNSHYAGVYISNNGHALNMSFPELSLVTDSLKLKGAMASINLPSLHNTSAEITIDSSTTLDVDLSSLVNASTILLKGKISSANFTSLKSFEEVEIESTVHINCEKSLPYNITAGELTSCGTSAKSKGSNIPNRSINIGVGVGVGVGGAIGLLIIVVWMYRRSLKRKKRASQAVATLDVYGLQEGVGAGAGVERRETAPPPYSRY</sequence>
<dbReference type="Proteomes" id="UP000248423">
    <property type="component" value="Unassembled WGS sequence"/>
</dbReference>
<feature type="chain" id="PRO_5016429480" description="GPI-anchored cell wall organization protein Ecm33" evidence="2">
    <location>
        <begin position="23"/>
        <end position="417"/>
    </location>
</feature>
<keyword evidence="2" id="KW-0732">Signal</keyword>
<name>A0A319EL57_ASPSB</name>
<evidence type="ECO:0000256" key="1">
    <source>
        <dbReference type="SAM" id="Phobius"/>
    </source>
</evidence>